<dbReference type="AlphaFoldDB" id="A0A0F8ZIW5"/>
<protein>
    <submittedName>
        <fullName evidence="2">Uncharacterized protein</fullName>
    </submittedName>
</protein>
<comment type="caution">
    <text evidence="2">The sequence shown here is derived from an EMBL/GenBank/DDBJ whole genome shotgun (WGS) entry which is preliminary data.</text>
</comment>
<dbReference type="EMBL" id="LAZR01047632">
    <property type="protein sequence ID" value="KKK93767.1"/>
    <property type="molecule type" value="Genomic_DNA"/>
</dbReference>
<sequence length="267" mass="25328">MPFNRVMASITGRRFILAALNSEDLELNYDVEGQIASQFPGQTPTRKGDQILLTLGAVDLIAASSLGYAIDADSVHDEAIFTITMTTGGLLAGRGGKGGSGGFADAQINPPIEDLSGPGQPGKVGGTAIRYGCITNVIGTGEIRKGYGGGGGGGGYGQTFPLGGGGGGGGGAALGDGGAGGIAKPPFDGVDGNAGTVATVANNGTGGTGGNANAGDGGDGGDTGSVSQAGTAGSKAGGAAGVDGNAIDSQGLTHTEGGGITVTGDII</sequence>
<accession>A0A0F8ZIW5</accession>
<organism evidence="2">
    <name type="scientific">marine sediment metagenome</name>
    <dbReference type="NCBI Taxonomy" id="412755"/>
    <lineage>
        <taxon>unclassified sequences</taxon>
        <taxon>metagenomes</taxon>
        <taxon>ecological metagenomes</taxon>
    </lineage>
</organism>
<gene>
    <name evidence="2" type="ORF">LCGC14_2689580</name>
</gene>
<feature type="compositionally biased region" description="Gly residues" evidence="1">
    <location>
        <begin position="204"/>
        <end position="223"/>
    </location>
</feature>
<reference evidence="2" key="1">
    <citation type="journal article" date="2015" name="Nature">
        <title>Complex archaea that bridge the gap between prokaryotes and eukaryotes.</title>
        <authorList>
            <person name="Spang A."/>
            <person name="Saw J.H."/>
            <person name="Jorgensen S.L."/>
            <person name="Zaremba-Niedzwiedzka K."/>
            <person name="Martijn J."/>
            <person name="Lind A.E."/>
            <person name="van Eijk R."/>
            <person name="Schleper C."/>
            <person name="Guy L."/>
            <person name="Ettema T.J."/>
        </authorList>
    </citation>
    <scope>NUCLEOTIDE SEQUENCE</scope>
</reference>
<evidence type="ECO:0000313" key="2">
    <source>
        <dbReference type="EMBL" id="KKK93767.1"/>
    </source>
</evidence>
<name>A0A0F8ZIW5_9ZZZZ</name>
<evidence type="ECO:0000256" key="1">
    <source>
        <dbReference type="SAM" id="MobiDB-lite"/>
    </source>
</evidence>
<feature type="region of interest" description="Disordered" evidence="1">
    <location>
        <begin position="203"/>
        <end position="267"/>
    </location>
</feature>
<proteinExistence type="predicted"/>